<keyword evidence="2" id="KW-0489">Methyltransferase</keyword>
<keyword evidence="3" id="KW-1185">Reference proteome</keyword>
<gene>
    <name evidence="2" type="ORF">LY89DRAFT_580170</name>
</gene>
<reference evidence="2 3" key="1">
    <citation type="submission" date="2015-10" db="EMBL/GenBank/DDBJ databases">
        <title>Full genome of DAOMC 229536 Phialocephala scopiformis, a fungal endophyte of spruce producing the potent anti-insectan compound rugulosin.</title>
        <authorList>
            <consortium name="DOE Joint Genome Institute"/>
            <person name="Walker A.K."/>
            <person name="Frasz S.L."/>
            <person name="Seifert K.A."/>
            <person name="Miller J.D."/>
            <person name="Mondo S.J."/>
            <person name="Labutti K."/>
            <person name="Lipzen A."/>
            <person name="Dockter R."/>
            <person name="Kennedy M."/>
            <person name="Grigoriev I.V."/>
            <person name="Spatafora J.W."/>
        </authorList>
    </citation>
    <scope>NUCLEOTIDE SEQUENCE [LARGE SCALE GENOMIC DNA]</scope>
    <source>
        <strain evidence="2 3">CBS 120377</strain>
    </source>
</reference>
<dbReference type="EMBL" id="KQ947410">
    <property type="protein sequence ID" value="KUJ20195.1"/>
    <property type="molecule type" value="Genomic_DNA"/>
</dbReference>
<accession>A0A194XIX8</accession>
<name>A0A194XIX8_MOLSC</name>
<dbReference type="PANTHER" id="PTHR43591:SF105">
    <property type="entry name" value="METHYLTRANSFERASE DOMAIN-CONTAINING PROTEIN-RELATED"/>
    <property type="match status" value="1"/>
</dbReference>
<dbReference type="InParanoid" id="A0A194XIX8"/>
<dbReference type="Proteomes" id="UP000070700">
    <property type="component" value="Unassembled WGS sequence"/>
</dbReference>
<dbReference type="KEGG" id="psco:LY89DRAFT_580170"/>
<dbReference type="RefSeq" id="XP_018074550.1">
    <property type="nucleotide sequence ID" value="XM_018209044.1"/>
</dbReference>
<protein>
    <submittedName>
        <fullName evidence="2">Putative Demethylmenaquinone methyltransferase</fullName>
    </submittedName>
</protein>
<organism evidence="2 3">
    <name type="scientific">Mollisia scopiformis</name>
    <name type="common">Conifer needle endophyte fungus</name>
    <name type="synonym">Phialocephala scopiformis</name>
    <dbReference type="NCBI Taxonomy" id="149040"/>
    <lineage>
        <taxon>Eukaryota</taxon>
        <taxon>Fungi</taxon>
        <taxon>Dikarya</taxon>
        <taxon>Ascomycota</taxon>
        <taxon>Pezizomycotina</taxon>
        <taxon>Leotiomycetes</taxon>
        <taxon>Helotiales</taxon>
        <taxon>Mollisiaceae</taxon>
        <taxon>Mollisia</taxon>
    </lineage>
</organism>
<dbReference type="GO" id="GO:0008168">
    <property type="term" value="F:methyltransferase activity"/>
    <property type="evidence" value="ECO:0007669"/>
    <property type="project" value="UniProtKB-KW"/>
</dbReference>
<dbReference type="GO" id="GO:0032259">
    <property type="term" value="P:methylation"/>
    <property type="evidence" value="ECO:0007669"/>
    <property type="project" value="UniProtKB-KW"/>
</dbReference>
<evidence type="ECO:0000313" key="3">
    <source>
        <dbReference type="Proteomes" id="UP000070700"/>
    </source>
</evidence>
<dbReference type="OrthoDB" id="2013972at2759"/>
<dbReference type="InterPro" id="IPR029063">
    <property type="entry name" value="SAM-dependent_MTases_sf"/>
</dbReference>
<dbReference type="PANTHER" id="PTHR43591">
    <property type="entry name" value="METHYLTRANSFERASE"/>
    <property type="match status" value="1"/>
</dbReference>
<feature type="region of interest" description="Disordered" evidence="1">
    <location>
        <begin position="338"/>
        <end position="362"/>
    </location>
</feature>
<keyword evidence="2" id="KW-0808">Transferase</keyword>
<dbReference type="Gene3D" id="3.40.50.150">
    <property type="entry name" value="Vaccinia Virus protein VP39"/>
    <property type="match status" value="1"/>
</dbReference>
<dbReference type="CDD" id="cd02440">
    <property type="entry name" value="AdoMet_MTases"/>
    <property type="match status" value="1"/>
</dbReference>
<dbReference type="Pfam" id="PF13489">
    <property type="entry name" value="Methyltransf_23"/>
    <property type="match status" value="1"/>
</dbReference>
<dbReference type="AlphaFoldDB" id="A0A194XIX8"/>
<dbReference type="GeneID" id="28818770"/>
<evidence type="ECO:0000256" key="1">
    <source>
        <dbReference type="SAM" id="MobiDB-lite"/>
    </source>
</evidence>
<dbReference type="SUPFAM" id="SSF53335">
    <property type="entry name" value="S-adenosyl-L-methionine-dependent methyltransferases"/>
    <property type="match status" value="1"/>
</dbReference>
<evidence type="ECO:0000313" key="2">
    <source>
        <dbReference type="EMBL" id="KUJ20195.1"/>
    </source>
</evidence>
<proteinExistence type="predicted"/>
<sequence>MSIDNEAYDDIEEEIVRQRVHAARTLFHQPRGDNDTVNSTRSLYDTDVIYHMIHGRRYCGEYYMPNDEEEQTRMQILHGVHYSLLSNSLTTVPLSSPTKILDVGTGPGDWAMAMGDEYPDAEIIGTDIAKIQPSAVPLNVFFEIDDAEEEGGWTWADDEFDLVHFRHMAGAFSDWSEVYREACRSLKPGGWIEVLDFDSHDRTLLSFFGKDSEVADWLKTINECAKMSGRPRGVAHLRPEVFTSAGFIDVHVTEKTIPMGVWPEDKEDKKLGKHFLIAQLCGVESVCLRPFAEQMEWDVEKIRNLCDTVTQSIREVALDPSSNGLGFTVRIVTARKPDGMEVDDPDEESVRTTTMTGLNGNS</sequence>
<feature type="compositionally biased region" description="Polar residues" evidence="1">
    <location>
        <begin position="351"/>
        <end position="362"/>
    </location>
</feature>